<organism evidence="2 3">
    <name type="scientific">Niastella soli</name>
    <dbReference type="NCBI Taxonomy" id="2821487"/>
    <lineage>
        <taxon>Bacteria</taxon>
        <taxon>Pseudomonadati</taxon>
        <taxon>Bacteroidota</taxon>
        <taxon>Chitinophagia</taxon>
        <taxon>Chitinophagales</taxon>
        <taxon>Chitinophagaceae</taxon>
        <taxon>Niastella</taxon>
    </lineage>
</organism>
<proteinExistence type="predicted"/>
<evidence type="ECO:0000313" key="2">
    <source>
        <dbReference type="EMBL" id="MBO9203901.1"/>
    </source>
</evidence>
<comment type="caution">
    <text evidence="2">The sequence shown here is derived from an EMBL/GenBank/DDBJ whole genome shotgun (WGS) entry which is preliminary data.</text>
</comment>
<keyword evidence="2" id="KW-0560">Oxidoreductase</keyword>
<dbReference type="InterPro" id="IPR011008">
    <property type="entry name" value="Dimeric_a/b-barrel"/>
</dbReference>
<reference evidence="2 3" key="1">
    <citation type="submission" date="2021-03" db="EMBL/GenBank/DDBJ databases">
        <title>Assistant Professor.</title>
        <authorList>
            <person name="Huq M.A."/>
        </authorList>
    </citation>
    <scope>NUCLEOTIDE SEQUENCE [LARGE SCALE GENOMIC DNA]</scope>
    <source>
        <strain evidence="2 3">MAH-29</strain>
    </source>
</reference>
<dbReference type="Pfam" id="PF03992">
    <property type="entry name" value="ABM"/>
    <property type="match status" value="1"/>
</dbReference>
<dbReference type="PROSITE" id="PS51725">
    <property type="entry name" value="ABM"/>
    <property type="match status" value="1"/>
</dbReference>
<evidence type="ECO:0000259" key="1">
    <source>
        <dbReference type="PROSITE" id="PS51725"/>
    </source>
</evidence>
<evidence type="ECO:0000313" key="3">
    <source>
        <dbReference type="Proteomes" id="UP000677244"/>
    </source>
</evidence>
<dbReference type="EMBL" id="JAGHKO010000011">
    <property type="protein sequence ID" value="MBO9203901.1"/>
    <property type="molecule type" value="Genomic_DNA"/>
</dbReference>
<keyword evidence="3" id="KW-1185">Reference proteome</keyword>
<dbReference type="Gene3D" id="3.30.70.100">
    <property type="match status" value="1"/>
</dbReference>
<dbReference type="Proteomes" id="UP000677244">
    <property type="component" value="Unassembled WGS sequence"/>
</dbReference>
<dbReference type="SUPFAM" id="SSF54909">
    <property type="entry name" value="Dimeric alpha+beta barrel"/>
    <property type="match status" value="1"/>
</dbReference>
<accession>A0ABS3Z162</accession>
<sequence>MKTPFILINIFTVTPDNQQRLVDLLTKATKETVKSMDGFITSTLHRSIDGTKVTMYAQWESREKYEDMRRNATASPYLEEALSFAKFEIGAYEIVEIFKKA</sequence>
<gene>
    <name evidence="2" type="ORF">J7I42_26690</name>
</gene>
<name>A0ABS3Z162_9BACT</name>
<keyword evidence="2" id="KW-0503">Monooxygenase</keyword>
<feature type="domain" description="ABM" evidence="1">
    <location>
        <begin position="5"/>
        <end position="94"/>
    </location>
</feature>
<dbReference type="RefSeq" id="WP_209141952.1">
    <property type="nucleotide sequence ID" value="NZ_JAGHKO010000011.1"/>
</dbReference>
<dbReference type="InterPro" id="IPR007138">
    <property type="entry name" value="ABM_dom"/>
</dbReference>
<dbReference type="GO" id="GO:0004497">
    <property type="term" value="F:monooxygenase activity"/>
    <property type="evidence" value="ECO:0007669"/>
    <property type="project" value="UniProtKB-KW"/>
</dbReference>
<protein>
    <submittedName>
        <fullName evidence="2">Antibiotic biosynthesis monooxygenase</fullName>
    </submittedName>
</protein>